<organism evidence="1 2">
    <name type="scientific">Trichonephila clavipes</name>
    <name type="common">Golden silk orbweaver</name>
    <name type="synonym">Nephila clavipes</name>
    <dbReference type="NCBI Taxonomy" id="2585209"/>
    <lineage>
        <taxon>Eukaryota</taxon>
        <taxon>Metazoa</taxon>
        <taxon>Ecdysozoa</taxon>
        <taxon>Arthropoda</taxon>
        <taxon>Chelicerata</taxon>
        <taxon>Arachnida</taxon>
        <taxon>Araneae</taxon>
        <taxon>Araneomorphae</taxon>
        <taxon>Entelegynae</taxon>
        <taxon>Araneoidea</taxon>
        <taxon>Nephilidae</taxon>
        <taxon>Trichonephila</taxon>
    </lineage>
</organism>
<dbReference type="Proteomes" id="UP000887159">
    <property type="component" value="Unassembled WGS sequence"/>
</dbReference>
<evidence type="ECO:0000313" key="2">
    <source>
        <dbReference type="Proteomes" id="UP000887159"/>
    </source>
</evidence>
<gene>
    <name evidence="1" type="ORF">TNCV_1356381</name>
</gene>
<protein>
    <submittedName>
        <fullName evidence="1">Uncharacterized protein</fullName>
    </submittedName>
</protein>
<dbReference type="AlphaFoldDB" id="A0A8X6V7X8"/>
<keyword evidence="2" id="KW-1185">Reference proteome</keyword>
<sequence length="90" mass="10342">MAPFRLQPVKLLQVNGKLVRHCHGAVRNVLMHILMQRVWKDSVANVFEFVQRLQGHMANNTQSSWNIFCCSVPLTTMKPPRPSRHNLPLA</sequence>
<proteinExistence type="predicted"/>
<comment type="caution">
    <text evidence="1">The sequence shown here is derived from an EMBL/GenBank/DDBJ whole genome shotgun (WGS) entry which is preliminary data.</text>
</comment>
<accession>A0A8X6V7X8</accession>
<dbReference type="EMBL" id="BMAU01021280">
    <property type="protein sequence ID" value="GFY08227.1"/>
    <property type="molecule type" value="Genomic_DNA"/>
</dbReference>
<reference evidence="1" key="1">
    <citation type="submission" date="2020-08" db="EMBL/GenBank/DDBJ databases">
        <title>Multicomponent nature underlies the extraordinary mechanical properties of spider dragline silk.</title>
        <authorList>
            <person name="Kono N."/>
            <person name="Nakamura H."/>
            <person name="Mori M."/>
            <person name="Yoshida Y."/>
            <person name="Ohtoshi R."/>
            <person name="Malay A.D."/>
            <person name="Moran D.A.P."/>
            <person name="Tomita M."/>
            <person name="Numata K."/>
            <person name="Arakawa K."/>
        </authorList>
    </citation>
    <scope>NUCLEOTIDE SEQUENCE</scope>
</reference>
<name>A0A8X6V7X8_TRICX</name>
<evidence type="ECO:0000313" key="1">
    <source>
        <dbReference type="EMBL" id="GFY08227.1"/>
    </source>
</evidence>